<protein>
    <submittedName>
        <fullName evidence="2">Deaminase</fullName>
    </submittedName>
</protein>
<dbReference type="PANTHER" id="PTHR38011:SF11">
    <property type="entry name" value="2,5-DIAMINO-6-RIBOSYLAMINO-4(3H)-PYRIMIDINONE 5'-PHOSPHATE REDUCTASE"/>
    <property type="match status" value="1"/>
</dbReference>
<evidence type="ECO:0000313" key="3">
    <source>
        <dbReference type="Proteomes" id="UP000065151"/>
    </source>
</evidence>
<reference evidence="2 3" key="1">
    <citation type="submission" date="2015-12" db="EMBL/GenBank/DDBJ databases">
        <authorList>
            <person name="Shamseldin A."/>
            <person name="Moawad H."/>
            <person name="Abd El-Rahim W.M."/>
            <person name="Sadowsky M.J."/>
        </authorList>
    </citation>
    <scope>NUCLEOTIDE SEQUENCE [LARGE SCALE GENOMIC DNA]</scope>
    <source>
        <strain evidence="2 3">Ar51</strain>
    </source>
</reference>
<dbReference type="STRING" id="121292.AU252_16475"/>
<dbReference type="EMBL" id="CP013747">
    <property type="protein sequence ID" value="ALV42543.1"/>
    <property type="molecule type" value="Genomic_DNA"/>
</dbReference>
<dbReference type="GO" id="GO:0008703">
    <property type="term" value="F:5-amino-6-(5-phosphoribosylamino)uracil reductase activity"/>
    <property type="evidence" value="ECO:0007669"/>
    <property type="project" value="InterPro"/>
</dbReference>
<gene>
    <name evidence="2" type="ORF">AU252_16475</name>
</gene>
<sequence length="185" mass="20558">MGQLIYSGIVSLDGYVADRNGNFSWSEPDEEVHTFVNDLERDVGTYLFGRRMYQVMSAWETFDTPDQPDYIRDFARIWQGADKVVYSTTLTAASTAKTRIERTFVPDAVRGLKNATEAHISISGPTLAAASLNAGLVDECRVFLNPVAVGGGLRFLPDGLGLRLELLEEHTFGNGVVYLRYRTRA</sequence>
<name>A0A0U3P095_9MICC</name>
<organism evidence="2">
    <name type="scientific">Pseudarthrobacter sulfonivorans</name>
    <dbReference type="NCBI Taxonomy" id="121292"/>
    <lineage>
        <taxon>Bacteria</taxon>
        <taxon>Bacillati</taxon>
        <taxon>Actinomycetota</taxon>
        <taxon>Actinomycetes</taxon>
        <taxon>Micrococcales</taxon>
        <taxon>Micrococcaceae</taxon>
        <taxon>Pseudarthrobacter</taxon>
    </lineage>
</organism>
<dbReference type="PANTHER" id="PTHR38011">
    <property type="entry name" value="DIHYDROFOLATE REDUCTASE FAMILY PROTEIN (AFU_ORTHOLOGUE AFUA_8G06820)"/>
    <property type="match status" value="1"/>
</dbReference>
<dbReference type="GO" id="GO:0009231">
    <property type="term" value="P:riboflavin biosynthetic process"/>
    <property type="evidence" value="ECO:0007669"/>
    <property type="project" value="InterPro"/>
</dbReference>
<feature type="domain" description="Bacterial bifunctional deaminase-reductase C-terminal" evidence="1">
    <location>
        <begin position="4"/>
        <end position="178"/>
    </location>
</feature>
<dbReference type="Proteomes" id="UP000065151">
    <property type="component" value="Chromosome"/>
</dbReference>
<dbReference type="Gene3D" id="3.40.430.10">
    <property type="entry name" value="Dihydrofolate Reductase, subunit A"/>
    <property type="match status" value="1"/>
</dbReference>
<dbReference type="InterPro" id="IPR024072">
    <property type="entry name" value="DHFR-like_dom_sf"/>
</dbReference>
<evidence type="ECO:0000313" key="2">
    <source>
        <dbReference type="EMBL" id="ALV42543.1"/>
    </source>
</evidence>
<proteinExistence type="predicted"/>
<dbReference type="Pfam" id="PF01872">
    <property type="entry name" value="RibD_C"/>
    <property type="match status" value="1"/>
</dbReference>
<dbReference type="KEGG" id="psul:AU252_16475"/>
<accession>A0A0U3P095</accession>
<dbReference type="AlphaFoldDB" id="A0A0U3P095"/>
<dbReference type="RefSeq" id="WP_058931659.1">
    <property type="nucleotide sequence ID" value="NZ_CP013747.1"/>
</dbReference>
<dbReference type="SUPFAM" id="SSF53597">
    <property type="entry name" value="Dihydrofolate reductase-like"/>
    <property type="match status" value="1"/>
</dbReference>
<dbReference type="InterPro" id="IPR002734">
    <property type="entry name" value="RibDG_C"/>
</dbReference>
<evidence type="ECO:0000259" key="1">
    <source>
        <dbReference type="Pfam" id="PF01872"/>
    </source>
</evidence>
<dbReference type="InterPro" id="IPR050765">
    <property type="entry name" value="Riboflavin_Biosynth_HTPR"/>
</dbReference>